<feature type="transmembrane region" description="Helical" evidence="6">
    <location>
        <begin position="152"/>
        <end position="178"/>
    </location>
</feature>
<keyword evidence="8" id="KW-1185">Reference proteome</keyword>
<evidence type="ECO:0000256" key="2">
    <source>
        <dbReference type="ARBA" id="ARBA00022475"/>
    </source>
</evidence>
<dbReference type="RefSeq" id="WP_302883659.1">
    <property type="nucleotide sequence ID" value="NZ_JAUMIT010000002.1"/>
</dbReference>
<feature type="transmembrane region" description="Helical" evidence="6">
    <location>
        <begin position="190"/>
        <end position="214"/>
    </location>
</feature>
<proteinExistence type="predicted"/>
<evidence type="ECO:0000256" key="3">
    <source>
        <dbReference type="ARBA" id="ARBA00022692"/>
    </source>
</evidence>
<feature type="transmembrane region" description="Helical" evidence="6">
    <location>
        <begin position="261"/>
        <end position="283"/>
    </location>
</feature>
<dbReference type="Proteomes" id="UP001168642">
    <property type="component" value="Unassembled WGS sequence"/>
</dbReference>
<evidence type="ECO:0000256" key="5">
    <source>
        <dbReference type="ARBA" id="ARBA00023136"/>
    </source>
</evidence>
<accession>A0ABT8VR16</accession>
<feature type="transmembrane region" description="Helical" evidence="6">
    <location>
        <begin position="12"/>
        <end position="32"/>
    </location>
</feature>
<evidence type="ECO:0000256" key="1">
    <source>
        <dbReference type="ARBA" id="ARBA00004651"/>
    </source>
</evidence>
<sequence>MKKNKLKKIITTVLKIGVSVLLFYFVLTKISFVEIFKIIKNSDVFLLILSGVFLLLSQWVSSIRLNTFFHSLGYHLSNKSNHVLYLIGMFYNFFIPGGIGGDAYKVYKLHKKFDWNVKKLSAAIFVDRFSGLTTIGMLLVLLMIPFVKSLDWISSSLILIALATLLLVLIPFMAYALVQKLFPSFKKVYLKTLLLSIVVQTLQLICVYFLVLNFHVVSDLFSYLLVFLISVILSIVSFAGIGVREFVFYQAADLLHYNKDVSVAIGLLFTFLTAILSLIGGGVQLKKVNLSLQEKK</sequence>
<dbReference type="NCBIfam" id="TIGR00374">
    <property type="entry name" value="flippase-like domain"/>
    <property type="match status" value="1"/>
</dbReference>
<comment type="caution">
    <text evidence="7">The sequence shown here is derived from an EMBL/GenBank/DDBJ whole genome shotgun (WGS) entry which is preliminary data.</text>
</comment>
<feature type="transmembrane region" description="Helical" evidence="6">
    <location>
        <begin position="83"/>
        <end position="104"/>
    </location>
</feature>
<feature type="transmembrane region" description="Helical" evidence="6">
    <location>
        <begin position="220"/>
        <end position="241"/>
    </location>
</feature>
<evidence type="ECO:0000313" key="8">
    <source>
        <dbReference type="Proteomes" id="UP001168642"/>
    </source>
</evidence>
<name>A0ABT8VR16_9FLAO</name>
<dbReference type="Pfam" id="PF03706">
    <property type="entry name" value="LPG_synthase_TM"/>
    <property type="match status" value="1"/>
</dbReference>
<comment type="subcellular location">
    <subcellularLocation>
        <location evidence="1">Cell membrane</location>
        <topology evidence="1">Multi-pass membrane protein</topology>
    </subcellularLocation>
</comment>
<keyword evidence="5 6" id="KW-0472">Membrane</keyword>
<evidence type="ECO:0000313" key="7">
    <source>
        <dbReference type="EMBL" id="MDO3694409.1"/>
    </source>
</evidence>
<evidence type="ECO:0000256" key="6">
    <source>
        <dbReference type="SAM" id="Phobius"/>
    </source>
</evidence>
<keyword evidence="4 6" id="KW-1133">Transmembrane helix</keyword>
<dbReference type="InterPro" id="IPR022791">
    <property type="entry name" value="L-PG_synthase/AglD"/>
</dbReference>
<dbReference type="PANTHER" id="PTHR40277">
    <property type="entry name" value="BLL5419 PROTEIN"/>
    <property type="match status" value="1"/>
</dbReference>
<organism evidence="7 8">
    <name type="scientific">Wenyingzhuangia gilva</name>
    <dbReference type="NCBI Taxonomy" id="3057677"/>
    <lineage>
        <taxon>Bacteria</taxon>
        <taxon>Pseudomonadati</taxon>
        <taxon>Bacteroidota</taxon>
        <taxon>Flavobacteriia</taxon>
        <taxon>Flavobacteriales</taxon>
        <taxon>Flavobacteriaceae</taxon>
        <taxon>Wenyingzhuangia</taxon>
    </lineage>
</organism>
<dbReference type="PANTHER" id="PTHR40277:SF1">
    <property type="entry name" value="BLL5419 PROTEIN"/>
    <property type="match status" value="1"/>
</dbReference>
<reference evidence="7" key="1">
    <citation type="submission" date="2023-07" db="EMBL/GenBank/DDBJ databases">
        <title>Wenyingzhuangia sp. chi5 genome sequencing and assembly.</title>
        <authorList>
            <person name="Park S."/>
        </authorList>
    </citation>
    <scope>NUCLEOTIDE SEQUENCE</scope>
    <source>
        <strain evidence="7">Chi5</strain>
    </source>
</reference>
<keyword evidence="2" id="KW-1003">Cell membrane</keyword>
<feature type="transmembrane region" description="Helical" evidence="6">
    <location>
        <begin position="125"/>
        <end position="146"/>
    </location>
</feature>
<feature type="transmembrane region" description="Helical" evidence="6">
    <location>
        <begin position="44"/>
        <end position="63"/>
    </location>
</feature>
<evidence type="ECO:0000256" key="4">
    <source>
        <dbReference type="ARBA" id="ARBA00022989"/>
    </source>
</evidence>
<dbReference type="EMBL" id="JAUMIT010000002">
    <property type="protein sequence ID" value="MDO3694409.1"/>
    <property type="molecule type" value="Genomic_DNA"/>
</dbReference>
<protein>
    <submittedName>
        <fullName evidence="7">Lysylphosphatidylglycerol synthase transmembrane domain-containing protein</fullName>
    </submittedName>
</protein>
<keyword evidence="3 6" id="KW-0812">Transmembrane</keyword>
<gene>
    <name evidence="7" type="ORF">QVZ41_06055</name>
</gene>